<keyword evidence="8" id="KW-1185">Reference proteome</keyword>
<dbReference type="InterPro" id="IPR001584">
    <property type="entry name" value="Integrase_cat-core"/>
</dbReference>
<dbReference type="SUPFAM" id="SSF50630">
    <property type="entry name" value="Acid proteases"/>
    <property type="match status" value="1"/>
</dbReference>
<dbReference type="GO" id="GO:0015074">
    <property type="term" value="P:DNA integration"/>
    <property type="evidence" value="ECO:0007669"/>
    <property type="project" value="InterPro"/>
</dbReference>
<dbReference type="GO" id="GO:0003676">
    <property type="term" value="F:nucleic acid binding"/>
    <property type="evidence" value="ECO:0007669"/>
    <property type="project" value="InterPro"/>
</dbReference>
<dbReference type="Gene3D" id="3.30.420.10">
    <property type="entry name" value="Ribonuclease H-like superfamily/Ribonuclease H"/>
    <property type="match status" value="1"/>
</dbReference>
<evidence type="ECO:0000256" key="5">
    <source>
        <dbReference type="SAM" id="MobiDB-lite"/>
    </source>
</evidence>
<organism evidence="7 8">
    <name type="scientific">Chara braunii</name>
    <name type="common">Braun's stonewort</name>
    <dbReference type="NCBI Taxonomy" id="69332"/>
    <lineage>
        <taxon>Eukaryota</taxon>
        <taxon>Viridiplantae</taxon>
        <taxon>Streptophyta</taxon>
        <taxon>Charophyceae</taxon>
        <taxon>Charales</taxon>
        <taxon>Characeae</taxon>
        <taxon>Chara</taxon>
    </lineage>
</organism>
<reference evidence="7 8" key="1">
    <citation type="journal article" date="2018" name="Cell">
        <title>The Chara Genome: Secondary Complexity and Implications for Plant Terrestrialization.</title>
        <authorList>
            <person name="Nishiyama T."/>
            <person name="Sakayama H."/>
            <person name="Vries J.D."/>
            <person name="Buschmann H."/>
            <person name="Saint-Marcoux D."/>
            <person name="Ullrich K.K."/>
            <person name="Haas F.B."/>
            <person name="Vanderstraeten L."/>
            <person name="Becker D."/>
            <person name="Lang D."/>
            <person name="Vosolsobe S."/>
            <person name="Rombauts S."/>
            <person name="Wilhelmsson P.K.I."/>
            <person name="Janitza P."/>
            <person name="Kern R."/>
            <person name="Heyl A."/>
            <person name="Rumpler F."/>
            <person name="Villalobos L.I.A.C."/>
            <person name="Clay J.M."/>
            <person name="Skokan R."/>
            <person name="Toyoda A."/>
            <person name="Suzuki Y."/>
            <person name="Kagoshima H."/>
            <person name="Schijlen E."/>
            <person name="Tajeshwar N."/>
            <person name="Catarino B."/>
            <person name="Hetherington A.J."/>
            <person name="Saltykova A."/>
            <person name="Bonnot C."/>
            <person name="Breuninger H."/>
            <person name="Symeonidi A."/>
            <person name="Radhakrishnan G.V."/>
            <person name="Van Nieuwerburgh F."/>
            <person name="Deforce D."/>
            <person name="Chang C."/>
            <person name="Karol K.G."/>
            <person name="Hedrich R."/>
            <person name="Ulvskov P."/>
            <person name="Glockner G."/>
            <person name="Delwiche C.F."/>
            <person name="Petrasek J."/>
            <person name="Van de Peer Y."/>
            <person name="Friml J."/>
            <person name="Beilby M."/>
            <person name="Dolan L."/>
            <person name="Kohara Y."/>
            <person name="Sugano S."/>
            <person name="Fujiyama A."/>
            <person name="Delaux P.-M."/>
            <person name="Quint M."/>
            <person name="TheiBen G."/>
            <person name="Hagemann M."/>
            <person name="Harholt J."/>
            <person name="Dunand C."/>
            <person name="Zachgo S."/>
            <person name="Langdale J."/>
            <person name="Maumus F."/>
            <person name="Straeten D.V.D."/>
            <person name="Gould S.B."/>
            <person name="Rensing S.A."/>
        </authorList>
    </citation>
    <scope>NUCLEOTIDE SEQUENCE [LARGE SCALE GENOMIC DNA]</scope>
    <source>
        <strain evidence="7 8">S276</strain>
    </source>
</reference>
<keyword evidence="1" id="KW-0808">Transferase</keyword>
<keyword evidence="4" id="KW-0378">Hydrolase</keyword>
<dbReference type="OrthoDB" id="6757706at2759"/>
<accession>A0A388LYU0</accession>
<evidence type="ECO:0000313" key="7">
    <source>
        <dbReference type="EMBL" id="GBG87466.1"/>
    </source>
</evidence>
<gene>
    <name evidence="7" type="ORF">CBR_g45524</name>
</gene>
<dbReference type="InterPro" id="IPR036397">
    <property type="entry name" value="RNaseH_sf"/>
</dbReference>
<dbReference type="GO" id="GO:0016779">
    <property type="term" value="F:nucleotidyltransferase activity"/>
    <property type="evidence" value="ECO:0007669"/>
    <property type="project" value="UniProtKB-KW"/>
</dbReference>
<dbReference type="Proteomes" id="UP000265515">
    <property type="component" value="Unassembled WGS sequence"/>
</dbReference>
<feature type="region of interest" description="Disordered" evidence="5">
    <location>
        <begin position="172"/>
        <end position="199"/>
    </location>
</feature>
<feature type="region of interest" description="Disordered" evidence="5">
    <location>
        <begin position="497"/>
        <end position="523"/>
    </location>
</feature>
<feature type="compositionally biased region" description="Basic and acidic residues" evidence="5">
    <location>
        <begin position="177"/>
        <end position="198"/>
    </location>
</feature>
<dbReference type="InterPro" id="IPR050951">
    <property type="entry name" value="Retrovirus_Pol_polyprotein"/>
</dbReference>
<evidence type="ECO:0000256" key="1">
    <source>
        <dbReference type="ARBA" id="ARBA00022679"/>
    </source>
</evidence>
<dbReference type="InterPro" id="IPR012337">
    <property type="entry name" value="RNaseH-like_sf"/>
</dbReference>
<keyword evidence="4" id="KW-0255">Endonuclease</keyword>
<dbReference type="Gramene" id="GBG87466">
    <property type="protein sequence ID" value="GBG87466"/>
    <property type="gene ID" value="CBR_g45524"/>
</dbReference>
<protein>
    <recommendedName>
        <fullName evidence="6">Integrase catalytic domain-containing protein</fullName>
    </recommendedName>
</protein>
<dbReference type="InterPro" id="IPR021109">
    <property type="entry name" value="Peptidase_aspartic_dom_sf"/>
</dbReference>
<dbReference type="CDD" id="cd00303">
    <property type="entry name" value="retropepsin_like"/>
    <property type="match status" value="1"/>
</dbReference>
<dbReference type="PROSITE" id="PS50994">
    <property type="entry name" value="INTEGRASE"/>
    <property type="match status" value="1"/>
</dbReference>
<proteinExistence type="predicted"/>
<comment type="caution">
    <text evidence="7">The sequence shown here is derived from an EMBL/GenBank/DDBJ whole genome shotgun (WGS) entry which is preliminary data.</text>
</comment>
<evidence type="ECO:0000259" key="6">
    <source>
        <dbReference type="PROSITE" id="PS50994"/>
    </source>
</evidence>
<name>A0A388LYU0_CHABU</name>
<dbReference type="Gene3D" id="2.40.70.10">
    <property type="entry name" value="Acid Proteases"/>
    <property type="match status" value="1"/>
</dbReference>
<evidence type="ECO:0000256" key="4">
    <source>
        <dbReference type="ARBA" id="ARBA00022759"/>
    </source>
</evidence>
<feature type="domain" description="Integrase catalytic" evidence="6">
    <location>
        <begin position="757"/>
        <end position="914"/>
    </location>
</feature>
<keyword evidence="3" id="KW-0540">Nuclease</keyword>
<keyword evidence="2" id="KW-0548">Nucleotidyltransferase</keyword>
<evidence type="ECO:0000313" key="8">
    <source>
        <dbReference type="Proteomes" id="UP000265515"/>
    </source>
</evidence>
<evidence type="ECO:0000256" key="2">
    <source>
        <dbReference type="ARBA" id="ARBA00022695"/>
    </source>
</evidence>
<dbReference type="GO" id="GO:0004519">
    <property type="term" value="F:endonuclease activity"/>
    <property type="evidence" value="ECO:0007669"/>
    <property type="project" value="UniProtKB-KW"/>
</dbReference>
<dbReference type="PANTHER" id="PTHR37984:SF5">
    <property type="entry name" value="PROTEIN NYNRIN-LIKE"/>
    <property type="match status" value="1"/>
</dbReference>
<dbReference type="SUPFAM" id="SSF53098">
    <property type="entry name" value="Ribonuclease H-like"/>
    <property type="match status" value="1"/>
</dbReference>
<dbReference type="AlphaFoldDB" id="A0A388LYU0"/>
<dbReference type="EMBL" id="BFEA01000615">
    <property type="protein sequence ID" value="GBG87466.1"/>
    <property type="molecule type" value="Genomic_DNA"/>
</dbReference>
<evidence type="ECO:0000256" key="3">
    <source>
        <dbReference type="ARBA" id="ARBA00022722"/>
    </source>
</evidence>
<feature type="compositionally biased region" description="Acidic residues" evidence="5">
    <location>
        <begin position="500"/>
        <end position="514"/>
    </location>
</feature>
<sequence length="1059" mass="120037">MKTGLESKNGMARWFSFPTYFSGPEMPIDVKEGVSVVLLEEGTWTDLKPAYQTVMLDEKDTFLWIETIWTKVSLTRLSPSLMDFEFWGTVEARGWVYLSQEMENAVVIGLVLGTVPYQLFRQAEREVVWAACQRAEMKMDKVEVQVELGDRENVRRPLRTMRERVLGWFDPEATPKAGEKHRDTKEGEGTSEVGETRSSEGGLKRIVATLTRALNKNQGYLADAKKKLTFDGTNVTEFLIDYENLATLLKWTEEEKIDHLGQHVSLSLGRDIMTTVTSSGSWKETRNEMMRKYLKAEKMATEAELAAVQRKNYTTYNEFLRAFTLVALRIPGVTDRIMSKYFLRHLSEFDKDKILSAYQQTSKFEYTRDVDFNKVTDLAEKTVVTETLALLKEGEVIDLTGKTEDKVKKGIESLHERVHGVDNKIERVENALLVMQAQVSRPALPPQEAVVPAAVANRGYGRRDPVNEQCEYCTMVGHFASPRLLKGLRQLLTRRRVEVEESPEPQEQETEEAETPQGVSNLQRIPGDLEDLEKAFADIRLSLPDREGGEVTRAPPGTKLSFHALPVGKLKVHIGTHHTDALVDCGAKITLIRRDFATITGCTVNKEVTGSIRGAGGEILFEGYVTKCAVRAGIKESIWSFKRMIVMEEMGHDIILGRPWCANVEMIGMHLHDGTYMVDIEDPVTDRGELLRLLGTGGDPAKGKLATWSPTFKESARKRAFARMKGMTGMVATYCQTCLICQERSSACVFELLRPIRVLGPGHLVHLDLAVMPVSTDGYRYILDARDNLSGYVEAVTLKRKTRKGVADWIEDFYLRHPFVRRFIADNGTEFVNQKVLGRLKALCVPIKIIEPYHPEANAPVERGHRTLKNTIAKLAVDDLGNWPRYLKQAVFSENMTPKRMTGCIPAEFCYEREIDLPVEALVPTWNRLDDNPHMSTEELTAARCQQVARNEEALEDVVKNVMDSRMRDKARWDQVKKIQMEPLQVGEKVLVRNSAFENTWSGQLGRRFKGPYKIAKRVGLNMFELEDLDGTGMKGSFLGQRLVMFFSRDPVERWLQAV</sequence>
<dbReference type="PANTHER" id="PTHR37984">
    <property type="entry name" value="PROTEIN CBG26694"/>
    <property type="match status" value="1"/>
</dbReference>